<keyword evidence="3 9" id="KW-0507">mRNA processing</keyword>
<evidence type="ECO:0000256" key="8">
    <source>
        <dbReference type="PROSITE-ProRule" id="PRU00176"/>
    </source>
</evidence>
<dbReference type="InterPro" id="IPR035979">
    <property type="entry name" value="RBD_domain_sf"/>
</dbReference>
<name>A0AAW1V8L5_9CUCU</name>
<evidence type="ECO:0000256" key="2">
    <source>
        <dbReference type="ARBA" id="ARBA00010725"/>
    </source>
</evidence>
<dbReference type="GO" id="GO:0000339">
    <property type="term" value="F:RNA cap binding"/>
    <property type="evidence" value="ECO:0007669"/>
    <property type="project" value="InterPro"/>
</dbReference>
<keyword evidence="6 9" id="KW-0508">mRNA splicing</keyword>
<evidence type="ECO:0000256" key="9">
    <source>
        <dbReference type="RuleBase" id="RU364036"/>
    </source>
</evidence>
<feature type="domain" description="RRM" evidence="10">
    <location>
        <begin position="34"/>
        <end position="116"/>
    </location>
</feature>
<dbReference type="InterPro" id="IPR027157">
    <property type="entry name" value="NCBP2"/>
</dbReference>
<dbReference type="PANTHER" id="PTHR18847">
    <property type="entry name" value="20 KD NUCLEAR CAP BINDING PROTEIN"/>
    <property type="match status" value="1"/>
</dbReference>
<dbReference type="Proteomes" id="UP001431783">
    <property type="component" value="Unassembled WGS sequence"/>
</dbReference>
<dbReference type="CDD" id="cd12240">
    <property type="entry name" value="RRM_NCBP2"/>
    <property type="match status" value="1"/>
</dbReference>
<dbReference type="SUPFAM" id="SSF54928">
    <property type="entry name" value="RNA-binding domain, RBD"/>
    <property type="match status" value="1"/>
</dbReference>
<comment type="similarity">
    <text evidence="2 9">Belongs to the RRM NCBP2 family.</text>
</comment>
<evidence type="ECO:0000256" key="3">
    <source>
        <dbReference type="ARBA" id="ARBA00022664"/>
    </source>
</evidence>
<dbReference type="GO" id="GO:0031047">
    <property type="term" value="P:regulatory ncRNA-mediated gene silencing"/>
    <property type="evidence" value="ECO:0007669"/>
    <property type="project" value="UniProtKB-KW"/>
</dbReference>
<dbReference type="Pfam" id="PF00076">
    <property type="entry name" value="RRM_1"/>
    <property type="match status" value="1"/>
</dbReference>
<evidence type="ECO:0000256" key="4">
    <source>
        <dbReference type="ARBA" id="ARBA00022884"/>
    </source>
</evidence>
<comment type="subcellular location">
    <subcellularLocation>
        <location evidence="1 9">Nucleus</location>
    </subcellularLocation>
</comment>
<evidence type="ECO:0000256" key="5">
    <source>
        <dbReference type="ARBA" id="ARBA00023158"/>
    </source>
</evidence>
<keyword evidence="4 8" id="KW-0694">RNA-binding</keyword>
<comment type="caution">
    <text evidence="11">The sequence shown here is derived from an EMBL/GenBank/DDBJ whole genome shotgun (WGS) entry which is preliminary data.</text>
</comment>
<protein>
    <recommendedName>
        <fullName evidence="9">Nuclear cap-binding protein subunit 2</fullName>
    </recommendedName>
    <alternativeName>
        <fullName evidence="9">20 kDa nuclear cap-binding protein</fullName>
    </alternativeName>
</protein>
<comment type="function">
    <text evidence="9">Component of the cap-binding complex (CBC), which binds co-transcriptionally to the 5' cap of pre-mRNAs and is involved in various processes such as pre-mRNA splicing and RNA-mediated gene silencing (RNAi). The CBC complex is involved in miRNA-mediated RNA interference and is required for primary microRNAs (miRNAs) processing. Also involved in innate immunity via the short interfering RNAs (siRNAs) processing machinery by restricting the viral RNA production. In the CBC complex, Cbp20 recognizes and binds capped RNAs (m7GpppG-capped RNA) but requires Cbp80 to stabilize the movement of its N-terminal loop and lock the CBC into a high affinity cap-binding state with the cap structure.</text>
</comment>
<dbReference type="GO" id="GO:0005846">
    <property type="term" value="C:nuclear cap binding complex"/>
    <property type="evidence" value="ECO:0007669"/>
    <property type="project" value="InterPro"/>
</dbReference>
<dbReference type="AlphaFoldDB" id="A0AAW1V8L5"/>
<keyword evidence="7 9" id="KW-0539">Nucleus</keyword>
<sequence>MSTSSSTSIEKTSYRDQRFKGTLAEQEKLLEVSTTLYVGNLSFYTTENQIYDLFARCGDIKRIIMGLDKFKRTPCGFCFVEYYTREDAENCMRCVMNVEQIMTLIGVVIESEIKKNSR</sequence>
<comment type="subunit">
    <text evidence="9">Component of the nuclear cap-binding complex (CBC), a heterodimer composed of Cbp80 and Cbp20 that interacts with m7GpppG-capped RNA.</text>
</comment>
<dbReference type="EMBL" id="JARQZJ010000132">
    <property type="protein sequence ID" value="KAK9892047.1"/>
    <property type="molecule type" value="Genomic_DNA"/>
</dbReference>
<dbReference type="PANTHER" id="PTHR18847:SF0">
    <property type="entry name" value="NUCLEAR CAP-BINDING PROTEIN SUBUNIT 2"/>
    <property type="match status" value="1"/>
</dbReference>
<keyword evidence="5" id="KW-0943">RNA-mediated gene silencing</keyword>
<dbReference type="Gene3D" id="3.30.70.330">
    <property type="match status" value="1"/>
</dbReference>
<accession>A0AAW1V8L5</accession>
<evidence type="ECO:0000259" key="10">
    <source>
        <dbReference type="PROSITE" id="PS50102"/>
    </source>
</evidence>
<dbReference type="InterPro" id="IPR000504">
    <property type="entry name" value="RRM_dom"/>
</dbReference>
<organism evidence="11 12">
    <name type="scientific">Henosepilachna vigintioctopunctata</name>
    <dbReference type="NCBI Taxonomy" id="420089"/>
    <lineage>
        <taxon>Eukaryota</taxon>
        <taxon>Metazoa</taxon>
        <taxon>Ecdysozoa</taxon>
        <taxon>Arthropoda</taxon>
        <taxon>Hexapoda</taxon>
        <taxon>Insecta</taxon>
        <taxon>Pterygota</taxon>
        <taxon>Neoptera</taxon>
        <taxon>Endopterygota</taxon>
        <taxon>Coleoptera</taxon>
        <taxon>Polyphaga</taxon>
        <taxon>Cucujiformia</taxon>
        <taxon>Coccinelloidea</taxon>
        <taxon>Coccinellidae</taxon>
        <taxon>Epilachninae</taxon>
        <taxon>Epilachnini</taxon>
        <taxon>Henosepilachna</taxon>
    </lineage>
</organism>
<evidence type="ECO:0000256" key="6">
    <source>
        <dbReference type="ARBA" id="ARBA00023187"/>
    </source>
</evidence>
<dbReference type="PROSITE" id="PS50102">
    <property type="entry name" value="RRM"/>
    <property type="match status" value="1"/>
</dbReference>
<evidence type="ECO:0000256" key="7">
    <source>
        <dbReference type="ARBA" id="ARBA00023242"/>
    </source>
</evidence>
<reference evidence="11 12" key="1">
    <citation type="submission" date="2023-03" db="EMBL/GenBank/DDBJ databases">
        <title>Genome insight into feeding habits of ladybird beetles.</title>
        <authorList>
            <person name="Li H.-S."/>
            <person name="Huang Y.-H."/>
            <person name="Pang H."/>
        </authorList>
    </citation>
    <scope>NUCLEOTIDE SEQUENCE [LARGE SCALE GENOMIC DNA]</scope>
    <source>
        <strain evidence="11">SYSU_2023b</strain>
        <tissue evidence="11">Whole body</tissue>
    </source>
</reference>
<evidence type="ECO:0000256" key="1">
    <source>
        <dbReference type="ARBA" id="ARBA00004123"/>
    </source>
</evidence>
<gene>
    <name evidence="11" type="ORF">WA026_018247</name>
</gene>
<evidence type="ECO:0000313" key="12">
    <source>
        <dbReference type="Proteomes" id="UP001431783"/>
    </source>
</evidence>
<dbReference type="SMART" id="SM00360">
    <property type="entry name" value="RRM"/>
    <property type="match status" value="1"/>
</dbReference>
<dbReference type="GO" id="GO:0045292">
    <property type="term" value="P:mRNA cis splicing, via spliceosome"/>
    <property type="evidence" value="ECO:0007669"/>
    <property type="project" value="InterPro"/>
</dbReference>
<dbReference type="InterPro" id="IPR012677">
    <property type="entry name" value="Nucleotide-bd_a/b_plait_sf"/>
</dbReference>
<keyword evidence="12" id="KW-1185">Reference proteome</keyword>
<proteinExistence type="inferred from homology"/>
<evidence type="ECO:0000313" key="11">
    <source>
        <dbReference type="EMBL" id="KAK9892047.1"/>
    </source>
</evidence>
<dbReference type="GO" id="GO:0005634">
    <property type="term" value="C:nucleus"/>
    <property type="evidence" value="ECO:0007669"/>
    <property type="project" value="UniProtKB-SubCell"/>
</dbReference>
<dbReference type="InterPro" id="IPR034148">
    <property type="entry name" value="NCBP2_RRM"/>
</dbReference>